<dbReference type="PANTHER" id="PTHR12277:SF197">
    <property type="entry name" value="CHROMOSOME UNDETERMINED SCAFFOLD_38, WHOLE GENOME SHOTGUN SEQUENCE"/>
    <property type="match status" value="1"/>
</dbReference>
<evidence type="ECO:0000256" key="1">
    <source>
        <dbReference type="SAM" id="MobiDB-lite"/>
    </source>
</evidence>
<feature type="region of interest" description="Disordered" evidence="1">
    <location>
        <begin position="391"/>
        <end position="484"/>
    </location>
</feature>
<protein>
    <recommendedName>
        <fullName evidence="3">Serine aminopeptidase S33 domain-containing protein</fullName>
    </recommendedName>
</protein>
<dbReference type="AlphaFoldDB" id="A0A7R9ZWI2"/>
<proteinExistence type="predicted"/>
<reference evidence="2" key="1">
    <citation type="submission" date="2021-01" db="EMBL/GenBank/DDBJ databases">
        <authorList>
            <person name="Corre E."/>
            <person name="Pelletier E."/>
            <person name="Niang G."/>
            <person name="Scheremetjew M."/>
            <person name="Finn R."/>
            <person name="Kale V."/>
            <person name="Holt S."/>
            <person name="Cochrane G."/>
            <person name="Meng A."/>
            <person name="Brown T."/>
            <person name="Cohen L."/>
        </authorList>
    </citation>
    <scope>NUCLEOTIDE SEQUENCE</scope>
    <source>
        <strain evidence="2">Pbaha01</strain>
    </source>
</reference>
<dbReference type="InterPro" id="IPR029058">
    <property type="entry name" value="AB_hydrolase_fold"/>
</dbReference>
<gene>
    <name evidence="2" type="ORF">PBAH0796_LOCUS1811</name>
</gene>
<name>A0A7R9ZWI2_9DINO</name>
<evidence type="ECO:0000313" key="2">
    <source>
        <dbReference type="EMBL" id="CAD8346073.1"/>
    </source>
</evidence>
<feature type="region of interest" description="Disordered" evidence="1">
    <location>
        <begin position="282"/>
        <end position="369"/>
    </location>
</feature>
<dbReference type="Gene3D" id="3.40.50.1820">
    <property type="entry name" value="alpha/beta hydrolase"/>
    <property type="match status" value="1"/>
</dbReference>
<organism evidence="2">
    <name type="scientific">Pyrodinium bahamense</name>
    <dbReference type="NCBI Taxonomy" id="73915"/>
    <lineage>
        <taxon>Eukaryota</taxon>
        <taxon>Sar</taxon>
        <taxon>Alveolata</taxon>
        <taxon>Dinophyceae</taxon>
        <taxon>Gonyaulacales</taxon>
        <taxon>Pyrocystaceae</taxon>
        <taxon>Pyrodinium</taxon>
    </lineage>
</organism>
<dbReference type="SUPFAM" id="SSF53474">
    <property type="entry name" value="alpha/beta-Hydrolases"/>
    <property type="match status" value="1"/>
</dbReference>
<evidence type="ECO:0008006" key="3">
    <source>
        <dbReference type="Google" id="ProtNLM"/>
    </source>
</evidence>
<dbReference type="PANTHER" id="PTHR12277">
    <property type="entry name" value="ALPHA/BETA HYDROLASE DOMAIN-CONTAINING PROTEIN"/>
    <property type="match status" value="1"/>
</dbReference>
<accession>A0A7R9ZWI2</accession>
<sequence>MDVKTFNLVDTLLFPTPEPSYGIDDFPGELIWIPKKLDPVDASPEDCVPCLLLSSPSSRFFILYLHSNAEDLGRCYAFCSLLRYQFQVHVLAVEYPGYGICPGRQADEESVIANAFVAFDFVHQVINWPLDGIMIFGRSIGCGPALAIAAKHDVYGVILVCPFLSVRELCRDFVGSLAHLIEDRFPNKDMVQLLTSPLLLVHGKKDTVVPWSHGRMLYEACRTRKRLVTPEEMHHNTNLVSDATFLVLPMLQFFCLPDYDFDDVKVPAWVFDKRLSPSYHQKQRDSTAFGSCPSADGGTFNKARPPGPAPELAPRSLGAPSSTPTSCSATPQPDAQLVGASLGSVGVPEGADSSPQLDAASDSEGSTVNSEEVVAVAVQRFIQIKGFDTVRPLSPFSKDKPRTSPVASQSEAKPSTLLEQLASEPEELPEPPDDKGFFKVPRTRAGGPQLLPMPEAAGAPTAGSTDWSLRGWITPPRRREIQQI</sequence>
<dbReference type="EMBL" id="HBEG01003112">
    <property type="protein sequence ID" value="CAD8346073.1"/>
    <property type="molecule type" value="Transcribed_RNA"/>
</dbReference>
<feature type="compositionally biased region" description="Low complexity" evidence="1">
    <location>
        <begin position="320"/>
        <end position="333"/>
    </location>
</feature>